<keyword evidence="4" id="KW-1185">Reference proteome</keyword>
<dbReference type="Proteomes" id="UP001210925">
    <property type="component" value="Unassembled WGS sequence"/>
</dbReference>
<sequence length="448" mass="51810">MAKYSKLEDGTILTVKKSNQISKKIKLIAIAAISFVTLGLLCSFFFMKDPVIKQGYIDNTEHRFNDTIGKYTFMTHMQRYPFDKALEAIKSGNEAEIAGYRSLILDYLFEFNRQTPSVIPDLSCKKPVFKATCSEPIFSGKRDSPAKIGLLIQFGFEVDTLLIILHQYRDLVDKIFILESTRTHFKNTKKPLVWERLKYSPEFLPFSDMVVHLVVDDAPLAAASDDMWQMERYQEHQRWSKFVEWNKDTKYFTDSDLLGFGDADEVPSLNVLTELKNCKFRDEIFVVDVGIWFPMGTIYQAFRTDFPVEFTLPYTLGDPTFYTLAGAMKGGVPSRQRGTSAHHILGGMHMSNYCYLPTILLKDMTCTECGMFDKDNLQLMKERFFSNDSQVIQKWQQERCSVSHWGTRIIDVQQLDNNNRQAVSVPWYLECNKGMFPSWEHLPDSRLL</sequence>
<dbReference type="PANTHER" id="PTHR12224">
    <property type="entry name" value="BETA-1,4-MANNOSYL-GLYCOPROTEIN BETA-1,4-N-ACETYLGLUCOSAMINYL-TRANSFERASE"/>
    <property type="match status" value="1"/>
</dbReference>
<proteinExistence type="predicted"/>
<comment type="caution">
    <text evidence="2">The sequence shown here is derived from an EMBL/GenBank/DDBJ whole genome shotgun (WGS) entry which is preliminary data.</text>
</comment>
<dbReference type="PANTHER" id="PTHR12224:SF0">
    <property type="entry name" value="BETA-1,4-MANNOSYL-GLYCOPROTEIN 4-BETA-N-ACETYLGLUCOSAMINYLTRANSFERASE"/>
    <property type="match status" value="1"/>
</dbReference>
<dbReference type="GO" id="GO:0006044">
    <property type="term" value="P:N-acetylglucosamine metabolic process"/>
    <property type="evidence" value="ECO:0007669"/>
    <property type="project" value="TreeGrafter"/>
</dbReference>
<accession>A0AAD5UKM9</accession>
<keyword evidence="1" id="KW-0472">Membrane</keyword>
<name>A0AAD5UKM9_9FUNG</name>
<evidence type="ECO:0000256" key="1">
    <source>
        <dbReference type="SAM" id="Phobius"/>
    </source>
</evidence>
<dbReference type="GO" id="GO:0016020">
    <property type="term" value="C:membrane"/>
    <property type="evidence" value="ECO:0007669"/>
    <property type="project" value="InterPro"/>
</dbReference>
<feature type="transmembrane region" description="Helical" evidence="1">
    <location>
        <begin position="27"/>
        <end position="47"/>
    </location>
</feature>
<evidence type="ECO:0000313" key="2">
    <source>
        <dbReference type="EMBL" id="KAJ3260672.1"/>
    </source>
</evidence>
<dbReference type="InterPro" id="IPR006813">
    <property type="entry name" value="Glyco_trans_17"/>
</dbReference>
<dbReference type="Pfam" id="PF04724">
    <property type="entry name" value="Glyco_transf_17"/>
    <property type="match status" value="1"/>
</dbReference>
<dbReference type="AlphaFoldDB" id="A0AAD5UKM9"/>
<dbReference type="GO" id="GO:0003830">
    <property type="term" value="F:beta-1,4-mannosylglycoprotein 4-beta-N-acetylglucosaminyltransferase activity"/>
    <property type="evidence" value="ECO:0007669"/>
    <property type="project" value="InterPro"/>
</dbReference>
<gene>
    <name evidence="2" type="ORF">HK103_000282</name>
    <name evidence="3" type="ORF">HK103_000304</name>
</gene>
<reference evidence="2" key="1">
    <citation type="submission" date="2020-05" db="EMBL/GenBank/DDBJ databases">
        <title>Phylogenomic resolution of chytrid fungi.</title>
        <authorList>
            <person name="Stajich J.E."/>
            <person name="Amses K."/>
            <person name="Simmons R."/>
            <person name="Seto K."/>
            <person name="Myers J."/>
            <person name="Bonds A."/>
            <person name="Quandt C.A."/>
            <person name="Barry K."/>
            <person name="Liu P."/>
            <person name="Grigoriev I."/>
            <person name="Longcore J.E."/>
            <person name="James T.Y."/>
        </authorList>
    </citation>
    <scope>NUCLEOTIDE SEQUENCE</scope>
    <source>
        <strain evidence="2">PLAUS21</strain>
    </source>
</reference>
<organism evidence="2 4">
    <name type="scientific">Boothiomyces macroporosus</name>
    <dbReference type="NCBI Taxonomy" id="261099"/>
    <lineage>
        <taxon>Eukaryota</taxon>
        <taxon>Fungi</taxon>
        <taxon>Fungi incertae sedis</taxon>
        <taxon>Chytridiomycota</taxon>
        <taxon>Chytridiomycota incertae sedis</taxon>
        <taxon>Chytridiomycetes</taxon>
        <taxon>Rhizophydiales</taxon>
        <taxon>Terramycetaceae</taxon>
        <taxon>Boothiomyces</taxon>
    </lineage>
</organism>
<dbReference type="EMBL" id="JADGKB010000010">
    <property type="protein sequence ID" value="KAJ3260694.1"/>
    <property type="molecule type" value="Genomic_DNA"/>
</dbReference>
<protein>
    <submittedName>
        <fullName evidence="2">Uncharacterized protein</fullName>
    </submittedName>
</protein>
<evidence type="ECO:0000313" key="4">
    <source>
        <dbReference type="Proteomes" id="UP001210925"/>
    </source>
</evidence>
<keyword evidence="1" id="KW-1133">Transmembrane helix</keyword>
<evidence type="ECO:0000313" key="3">
    <source>
        <dbReference type="EMBL" id="KAJ3260694.1"/>
    </source>
</evidence>
<keyword evidence="1" id="KW-0812">Transmembrane</keyword>
<dbReference type="EMBL" id="JADGKB010000010">
    <property type="protein sequence ID" value="KAJ3260672.1"/>
    <property type="molecule type" value="Genomic_DNA"/>
</dbReference>